<reference evidence="9" key="1">
    <citation type="submission" date="2022-06" db="EMBL/GenBank/DDBJ databases">
        <authorList>
            <consortium name="SYNGENTA / RWTH Aachen University"/>
        </authorList>
    </citation>
    <scope>NUCLEOTIDE SEQUENCE</scope>
</reference>
<feature type="transmembrane region" description="Helical" evidence="8">
    <location>
        <begin position="662"/>
        <end position="689"/>
    </location>
</feature>
<keyword evidence="7" id="KW-0868">Chloride</keyword>
<dbReference type="SUPFAM" id="SSF54631">
    <property type="entry name" value="CBS-domain pair"/>
    <property type="match status" value="1"/>
</dbReference>
<evidence type="ECO:0000256" key="7">
    <source>
        <dbReference type="ARBA" id="ARBA00023214"/>
    </source>
</evidence>
<comment type="subcellular location">
    <subcellularLocation>
        <location evidence="1">Membrane</location>
        <topology evidence="1">Multi-pass membrane protein</topology>
    </subcellularLocation>
</comment>
<evidence type="ECO:0000256" key="5">
    <source>
        <dbReference type="ARBA" id="ARBA00023065"/>
    </source>
</evidence>
<dbReference type="InterPro" id="IPR046342">
    <property type="entry name" value="CBS_dom_sf"/>
</dbReference>
<feature type="transmembrane region" description="Helical" evidence="8">
    <location>
        <begin position="393"/>
        <end position="416"/>
    </location>
</feature>
<protein>
    <submittedName>
        <fullName evidence="9">Chloride channel</fullName>
    </submittedName>
</protein>
<dbReference type="InterPro" id="IPR014743">
    <property type="entry name" value="Cl-channel_core"/>
</dbReference>
<dbReference type="PANTHER" id="PTHR45711">
    <property type="entry name" value="CHLORIDE CHANNEL PROTEIN"/>
    <property type="match status" value="1"/>
</dbReference>
<evidence type="ECO:0000256" key="6">
    <source>
        <dbReference type="ARBA" id="ARBA00023136"/>
    </source>
</evidence>
<evidence type="ECO:0000313" key="10">
    <source>
        <dbReference type="Proteomes" id="UP001153365"/>
    </source>
</evidence>
<evidence type="ECO:0000256" key="8">
    <source>
        <dbReference type="SAM" id="Phobius"/>
    </source>
</evidence>
<sequence length="871" mass="96267">MRTPTSRKRNDFIAGDDRLQIEMISQTGNGIRVWYESYCSIDWLHELIKESIRRKKLAQLGGLRGVLNRCWDRSQAWVLVTLIGVFTGLLASMITSAEIYLYDFKDGYCSRSWFTAKRFCCRSEDESTSQLNSESLVLTLASIFNQSNLIPLLESPSKNILMTANNQHLLRSPAFSKRSFLSRQWSSGDLPIIIPSVMNNSSIPASLQLYEIRPQSCPDWRRWSDLWSSSPSTTQWTSKLVFIFISLALAGLSSVLTVYFSRSTTVISNSIEPKITKSQTGLNEGLMSESSRSPDLDDIPSQASLSLQTKKVSYFASGSGIPEIKCILSGFVIVGYLGAGTLIVKSVALALVVSSGLSLGKEGPFVHIGSCMGNLFVRMFPKFNRNEGKKREILSSACAAGIAAAFGAPIGGVLFSMEEVSYFFPLKVMWRSCWCTMVAVATLKALDPFRTGKTVLFEVTYDRSWHFVELNAFILLGIIGGVLGAFFAKANNWWSKNVRKISIISNHPIFEVLVISLVTSLLAFTDRFMKLGGTELVYEMLAECNLPDKAIFFTEGACTSDPQVTGKLLYRMGITATLKYLITVITFGTKVPAGVFIPSLVIGGLIGRMMGLTAEYFHYVYPDLSIFSQCDPSRPFGEACIVPGVWAMVGATAMLAGVTRTAVALVVIIAELTGSLTYILPIAVGVLVAKTTADVIERRSIYDFAIENLELPFLDAKTDYLHYVQPCDVMDSEVEVIDLGRDIRVSDLRKLLGSSKFSRRGIGGFPIIEKLGEIRRAVGYIGITELEHALIVIDREGGDPICSFSGSDPDYEIMEFEDQIDLGHLVDRAPVTVSVNSATELIHEMFVRLGVRYLIIQYENGSYAGIIEKKR</sequence>
<dbReference type="PANTHER" id="PTHR45711:SF6">
    <property type="entry name" value="CHLORIDE CHANNEL PROTEIN"/>
    <property type="match status" value="1"/>
</dbReference>
<keyword evidence="3 8" id="KW-0812">Transmembrane</keyword>
<feature type="transmembrane region" description="Helical" evidence="8">
    <location>
        <begin position="76"/>
        <end position="102"/>
    </location>
</feature>
<dbReference type="PRINTS" id="PR00762">
    <property type="entry name" value="CLCHANNEL"/>
</dbReference>
<dbReference type="SUPFAM" id="SSF81340">
    <property type="entry name" value="Clc chloride channel"/>
    <property type="match status" value="1"/>
</dbReference>
<evidence type="ECO:0000256" key="2">
    <source>
        <dbReference type="ARBA" id="ARBA00022448"/>
    </source>
</evidence>
<evidence type="ECO:0000256" key="4">
    <source>
        <dbReference type="ARBA" id="ARBA00022989"/>
    </source>
</evidence>
<proteinExistence type="predicted"/>
<feature type="transmembrane region" description="Helical" evidence="8">
    <location>
        <begin position="467"/>
        <end position="488"/>
    </location>
</feature>
<dbReference type="AlphaFoldDB" id="A0AAV0BQX0"/>
<dbReference type="EMBL" id="CALTRL010005996">
    <property type="protein sequence ID" value="CAH7688589.1"/>
    <property type="molecule type" value="Genomic_DNA"/>
</dbReference>
<evidence type="ECO:0000256" key="1">
    <source>
        <dbReference type="ARBA" id="ARBA00004141"/>
    </source>
</evidence>
<name>A0AAV0BQX0_PHAPC</name>
<dbReference type="Proteomes" id="UP001153365">
    <property type="component" value="Unassembled WGS sequence"/>
</dbReference>
<dbReference type="Gene3D" id="1.10.3080.10">
    <property type="entry name" value="Clc chloride channel"/>
    <property type="match status" value="1"/>
</dbReference>
<keyword evidence="4 8" id="KW-1133">Transmembrane helix</keyword>
<dbReference type="InterPro" id="IPR001807">
    <property type="entry name" value="ClC"/>
</dbReference>
<keyword evidence="2" id="KW-0813">Transport</keyword>
<feature type="transmembrane region" description="Helical" evidence="8">
    <location>
        <begin position="365"/>
        <end position="381"/>
    </location>
</feature>
<dbReference type="GO" id="GO:0005886">
    <property type="term" value="C:plasma membrane"/>
    <property type="evidence" value="ECO:0007669"/>
    <property type="project" value="TreeGrafter"/>
</dbReference>
<feature type="transmembrane region" description="Helical" evidence="8">
    <location>
        <begin position="240"/>
        <end position="260"/>
    </location>
</feature>
<accession>A0AAV0BQX0</accession>
<dbReference type="Pfam" id="PF00654">
    <property type="entry name" value="Voltage_CLC"/>
    <property type="match status" value="1"/>
</dbReference>
<dbReference type="GO" id="GO:0005247">
    <property type="term" value="F:voltage-gated chloride channel activity"/>
    <property type="evidence" value="ECO:0007669"/>
    <property type="project" value="TreeGrafter"/>
</dbReference>
<keyword evidence="6 8" id="KW-0472">Membrane</keyword>
<keyword evidence="10" id="KW-1185">Reference proteome</keyword>
<feature type="transmembrane region" description="Helical" evidence="8">
    <location>
        <begin position="327"/>
        <end position="353"/>
    </location>
</feature>
<evidence type="ECO:0000256" key="3">
    <source>
        <dbReference type="ARBA" id="ARBA00022692"/>
    </source>
</evidence>
<organism evidence="9 10">
    <name type="scientific">Phakopsora pachyrhizi</name>
    <name type="common">Asian soybean rust disease fungus</name>
    <dbReference type="NCBI Taxonomy" id="170000"/>
    <lineage>
        <taxon>Eukaryota</taxon>
        <taxon>Fungi</taxon>
        <taxon>Dikarya</taxon>
        <taxon>Basidiomycota</taxon>
        <taxon>Pucciniomycotina</taxon>
        <taxon>Pucciniomycetes</taxon>
        <taxon>Pucciniales</taxon>
        <taxon>Phakopsoraceae</taxon>
        <taxon>Phakopsora</taxon>
    </lineage>
</organism>
<dbReference type="CDD" id="cd03684">
    <property type="entry name" value="ClC_3_like"/>
    <property type="match status" value="1"/>
</dbReference>
<evidence type="ECO:0000313" key="9">
    <source>
        <dbReference type="EMBL" id="CAH7688589.1"/>
    </source>
</evidence>
<comment type="caution">
    <text evidence="9">The sequence shown here is derived from an EMBL/GenBank/DDBJ whole genome shotgun (WGS) entry which is preliminary data.</text>
</comment>
<dbReference type="GO" id="GO:0005794">
    <property type="term" value="C:Golgi apparatus"/>
    <property type="evidence" value="ECO:0007669"/>
    <property type="project" value="TreeGrafter"/>
</dbReference>
<feature type="transmembrane region" description="Helical" evidence="8">
    <location>
        <begin position="508"/>
        <end position="525"/>
    </location>
</feature>
<gene>
    <name evidence="9" type="ORF">PPACK8108_LOCUS23564</name>
</gene>
<dbReference type="GO" id="GO:0005769">
    <property type="term" value="C:early endosome"/>
    <property type="evidence" value="ECO:0007669"/>
    <property type="project" value="TreeGrafter"/>
</dbReference>
<keyword evidence="5" id="KW-0406">Ion transport</keyword>
<feature type="transmembrane region" description="Helical" evidence="8">
    <location>
        <begin position="635"/>
        <end position="656"/>
    </location>
</feature>